<dbReference type="OrthoDB" id="7865757at2"/>
<reference evidence="4 5" key="1">
    <citation type="journal article" date="2014" name="Int. J. Syst. Evol. Microbiol.">
        <title>Complete genome sequence of Corynebacterium casei LMG S-19264T (=DSM 44701T), isolated from a smear-ripened cheese.</title>
        <authorList>
            <consortium name="US DOE Joint Genome Institute (JGI-PGF)"/>
            <person name="Walter F."/>
            <person name="Albersmeier A."/>
            <person name="Kalinowski J."/>
            <person name="Ruckert C."/>
        </authorList>
    </citation>
    <scope>NUCLEOTIDE SEQUENCE [LARGE SCALE GENOMIC DNA]</scope>
    <source>
        <strain evidence="4 5">CGMCC 1.7029</strain>
    </source>
</reference>
<keyword evidence="3" id="KW-0804">Transcription</keyword>
<evidence type="ECO:0000313" key="5">
    <source>
        <dbReference type="Proteomes" id="UP000598196"/>
    </source>
</evidence>
<evidence type="ECO:0000256" key="3">
    <source>
        <dbReference type="ARBA" id="ARBA00023163"/>
    </source>
</evidence>
<dbReference type="PANTHER" id="PTHR43214">
    <property type="entry name" value="TWO-COMPONENT RESPONSE REGULATOR"/>
    <property type="match status" value="1"/>
</dbReference>
<dbReference type="PANTHER" id="PTHR43214:SF24">
    <property type="entry name" value="TRANSCRIPTIONAL REGULATORY PROTEIN NARL-RELATED"/>
    <property type="match status" value="1"/>
</dbReference>
<keyword evidence="2" id="KW-0238">DNA-binding</keyword>
<dbReference type="GO" id="GO:0003677">
    <property type="term" value="F:DNA binding"/>
    <property type="evidence" value="ECO:0007669"/>
    <property type="project" value="UniProtKB-KW"/>
</dbReference>
<evidence type="ECO:0000256" key="2">
    <source>
        <dbReference type="ARBA" id="ARBA00023125"/>
    </source>
</evidence>
<dbReference type="Gene3D" id="1.10.10.10">
    <property type="entry name" value="Winged helix-like DNA-binding domain superfamily/Winged helix DNA-binding domain"/>
    <property type="match status" value="1"/>
</dbReference>
<protein>
    <recommendedName>
        <fullName evidence="6">Homeodomain-like domain-containing protein</fullName>
    </recommendedName>
</protein>
<sequence length="477" mass="52032">MTREQQIAAEVAARYGCPVPDAAVQMLPVGKSSWQAPVWDPKTNQLRYPDAEARKRAARDAPYIRARKAPVRAEEIAARRAEVARMHAEGVWSSEIARRLGVNPSTISTDLFVLGLEPVKPPTSIFAKKTPYAVHPAVLARNARIAELAALGWTADQIGLDVGFSRKVVRAVAAKLGIEIKHPERPKAKPRVKAECSATRAAILSRRAEVRRLIEAGHYMSEVSRILCLSNRVVALDVKRMGLQPVSGVSMTSAKSERLAMQREQQSQRRARVQALYNQGMTVSAIAAEVGVHVITARKDLRALGFAILPQKEALMRGRSGRAAEIREAIAKRDDVIRDLVADGLTQDEIASRVGLAVNTVRRTLARLGLRTGRVNVIEIRRQKVAKMRAAGATLAEITAALGISSYTVTMDIRALGLVGEKNAKAERQKQVERLRAEGMSIRKMAEALRVSHATISVDIAELGLAGKPNRPMKAAA</sequence>
<proteinExistence type="predicted"/>
<name>A0A917YJZ1_9RHOB</name>
<keyword evidence="5" id="KW-1185">Reference proteome</keyword>
<dbReference type="AlphaFoldDB" id="A0A917YJZ1"/>
<evidence type="ECO:0000256" key="1">
    <source>
        <dbReference type="ARBA" id="ARBA00023015"/>
    </source>
</evidence>
<dbReference type="RefSeq" id="WP_146285465.1">
    <property type="nucleotide sequence ID" value="NZ_BMLP01000001.1"/>
</dbReference>
<dbReference type="GO" id="GO:0006355">
    <property type="term" value="P:regulation of DNA-templated transcription"/>
    <property type="evidence" value="ECO:0007669"/>
    <property type="project" value="InterPro"/>
</dbReference>
<dbReference type="EMBL" id="BMLP01000001">
    <property type="protein sequence ID" value="GGO26757.1"/>
    <property type="molecule type" value="Genomic_DNA"/>
</dbReference>
<dbReference type="InterPro" id="IPR036388">
    <property type="entry name" value="WH-like_DNA-bd_sf"/>
</dbReference>
<gene>
    <name evidence="4" type="ORF">GCM10010991_07720</name>
</gene>
<comment type="caution">
    <text evidence="4">The sequence shown here is derived from an EMBL/GenBank/DDBJ whole genome shotgun (WGS) entry which is preliminary data.</text>
</comment>
<evidence type="ECO:0008006" key="6">
    <source>
        <dbReference type="Google" id="ProtNLM"/>
    </source>
</evidence>
<keyword evidence="1" id="KW-0805">Transcription regulation</keyword>
<organism evidence="4 5">
    <name type="scientific">Gemmobacter aquaticus</name>
    <dbReference type="NCBI Taxonomy" id="490185"/>
    <lineage>
        <taxon>Bacteria</taxon>
        <taxon>Pseudomonadati</taxon>
        <taxon>Pseudomonadota</taxon>
        <taxon>Alphaproteobacteria</taxon>
        <taxon>Rhodobacterales</taxon>
        <taxon>Paracoccaceae</taxon>
        <taxon>Gemmobacter</taxon>
    </lineage>
</organism>
<dbReference type="InterPro" id="IPR039420">
    <property type="entry name" value="WalR-like"/>
</dbReference>
<dbReference type="SUPFAM" id="SSF46894">
    <property type="entry name" value="C-terminal effector domain of the bipartite response regulators"/>
    <property type="match status" value="1"/>
</dbReference>
<accession>A0A917YJZ1</accession>
<evidence type="ECO:0000313" key="4">
    <source>
        <dbReference type="EMBL" id="GGO26757.1"/>
    </source>
</evidence>
<dbReference type="Proteomes" id="UP000598196">
    <property type="component" value="Unassembled WGS sequence"/>
</dbReference>
<dbReference type="InterPro" id="IPR016032">
    <property type="entry name" value="Sig_transdc_resp-reg_C-effctor"/>
</dbReference>